<evidence type="ECO:0000259" key="1">
    <source>
        <dbReference type="Pfam" id="PF21686"/>
    </source>
</evidence>
<protein>
    <submittedName>
        <fullName evidence="2">ATP-dependent DNA ligase</fullName>
    </submittedName>
</protein>
<comment type="caution">
    <text evidence="2">The sequence shown here is derived from an EMBL/GenBank/DDBJ whole genome shotgun (WGS) entry which is preliminary data.</text>
</comment>
<dbReference type="InterPro" id="IPR052171">
    <property type="entry name" value="NHEJ_LigD"/>
</dbReference>
<dbReference type="Gene3D" id="3.90.920.10">
    <property type="entry name" value="DNA primase, PRIM domain"/>
    <property type="match status" value="1"/>
</dbReference>
<keyword evidence="3" id="KW-1185">Reference proteome</keyword>
<dbReference type="PANTHER" id="PTHR42705:SF2">
    <property type="entry name" value="BIFUNCTIONAL NON-HOMOLOGOUS END JOINING PROTEIN LIGD"/>
    <property type="match status" value="1"/>
</dbReference>
<keyword evidence="2" id="KW-0436">Ligase</keyword>
<dbReference type="RefSeq" id="WP_168538677.1">
    <property type="nucleotide sequence ID" value="NZ_JAAWWP010000006.1"/>
</dbReference>
<organism evidence="2 3">
    <name type="scientific">Streptomyces physcomitrii</name>
    <dbReference type="NCBI Taxonomy" id="2724184"/>
    <lineage>
        <taxon>Bacteria</taxon>
        <taxon>Bacillati</taxon>
        <taxon>Actinomycetota</taxon>
        <taxon>Actinomycetes</taxon>
        <taxon>Kitasatosporales</taxon>
        <taxon>Streptomycetaceae</taxon>
        <taxon>Streptomyces</taxon>
    </lineage>
</organism>
<dbReference type="GO" id="GO:0016874">
    <property type="term" value="F:ligase activity"/>
    <property type="evidence" value="ECO:0007669"/>
    <property type="project" value="UniProtKB-KW"/>
</dbReference>
<proteinExistence type="predicted"/>
<sequence length="304" mass="34087">MSETLRLRAGRRTVEIRRPGKRLFPEGGPTKADLAEYQRRIAPYLLPELRGRPLMLERLPEGVGGTPHFMQKDTPDHYPEWVHRVELKKEGGTVVHTLCENTATLVFLAGQACLTLHRWLSRADRPDHPDRLVFDLDPPGSDFAAAREAAYLLRELLDQLRLPARLMSTGSRGLHVSVPLDRSASFDDSRAFAHEVAEVLAARHPGSLTTAVRKEARGGRLYLDVQRNAYAQTAVAPWSVRARKDAPVAVPLTWDQLDEPGLGPRDWSLREPDAVLELAARRPWSGTPRGRSLGPARRRLAKLR</sequence>
<evidence type="ECO:0000313" key="3">
    <source>
        <dbReference type="Proteomes" id="UP000772196"/>
    </source>
</evidence>
<accession>A0ABX1H3V9</accession>
<dbReference type="Proteomes" id="UP000772196">
    <property type="component" value="Unassembled WGS sequence"/>
</dbReference>
<dbReference type="InterPro" id="IPR014145">
    <property type="entry name" value="LigD_pol_dom"/>
</dbReference>
<dbReference type="NCBIfam" id="TIGR02778">
    <property type="entry name" value="ligD_pol"/>
    <property type="match status" value="1"/>
</dbReference>
<dbReference type="PANTHER" id="PTHR42705">
    <property type="entry name" value="BIFUNCTIONAL NON-HOMOLOGOUS END JOINING PROTEIN LIGD"/>
    <property type="match status" value="1"/>
</dbReference>
<dbReference type="EMBL" id="JAAWWP010000006">
    <property type="protein sequence ID" value="NKI41954.1"/>
    <property type="molecule type" value="Genomic_DNA"/>
</dbReference>
<feature type="domain" description="DNA ligase D polymerase" evidence="1">
    <location>
        <begin position="30"/>
        <end position="274"/>
    </location>
</feature>
<evidence type="ECO:0000313" key="2">
    <source>
        <dbReference type="EMBL" id="NKI41954.1"/>
    </source>
</evidence>
<dbReference type="CDD" id="cd04861">
    <property type="entry name" value="LigD_Pol_like"/>
    <property type="match status" value="1"/>
</dbReference>
<dbReference type="Pfam" id="PF21686">
    <property type="entry name" value="LigD_Prim-Pol"/>
    <property type="match status" value="1"/>
</dbReference>
<gene>
    <name evidence="2" type="ORF">HFV08_12020</name>
</gene>
<name>A0ABX1H3V9_9ACTN</name>
<reference evidence="2 3" key="1">
    <citation type="submission" date="2020-04" db="EMBL/GenBank/DDBJ databases">
        <title>Phylogenetic Diversity and Antibacterial Activity against Ralstonia solanacearum of Endophytic Actinomycete Isolated from Moss.</title>
        <authorList>
            <person name="Zhuang X."/>
        </authorList>
    </citation>
    <scope>NUCLEOTIDE SEQUENCE [LARGE SCALE GENOMIC DNA]</scope>
    <source>
        <strain evidence="2 3">LD120</strain>
    </source>
</reference>